<evidence type="ECO:0000313" key="2">
    <source>
        <dbReference type="EMBL" id="OEH85250.1"/>
    </source>
</evidence>
<dbReference type="STRING" id="1390249.BHU72_06170"/>
<evidence type="ECO:0000313" key="3">
    <source>
        <dbReference type="Proteomes" id="UP000095255"/>
    </source>
</evidence>
<keyword evidence="1" id="KW-1133">Transmembrane helix</keyword>
<evidence type="ECO:0000256" key="1">
    <source>
        <dbReference type="SAM" id="Phobius"/>
    </source>
</evidence>
<dbReference type="EMBL" id="MJAT01000033">
    <property type="protein sequence ID" value="OEH85250.1"/>
    <property type="molecule type" value="Genomic_DNA"/>
</dbReference>
<dbReference type="Pfam" id="PF18910">
    <property type="entry name" value="DUF5665"/>
    <property type="match status" value="1"/>
</dbReference>
<protein>
    <submittedName>
        <fullName evidence="2">Uncharacterized protein</fullName>
    </submittedName>
</protein>
<keyword evidence="1" id="KW-0812">Transmembrane</keyword>
<proteinExistence type="predicted"/>
<organism evidence="2 3">
    <name type="scientific">Desulfuribacillus stibiiarsenatis</name>
    <dbReference type="NCBI Taxonomy" id="1390249"/>
    <lineage>
        <taxon>Bacteria</taxon>
        <taxon>Bacillati</taxon>
        <taxon>Bacillota</taxon>
        <taxon>Desulfuribacillia</taxon>
        <taxon>Desulfuribacillales</taxon>
        <taxon>Desulfuribacillaceae</taxon>
        <taxon>Desulfuribacillus</taxon>
    </lineage>
</organism>
<dbReference type="Proteomes" id="UP000095255">
    <property type="component" value="Unassembled WGS sequence"/>
</dbReference>
<feature type="transmembrane region" description="Helical" evidence="1">
    <location>
        <begin position="56"/>
        <end position="81"/>
    </location>
</feature>
<keyword evidence="1" id="KW-0472">Membrane</keyword>
<keyword evidence="3" id="KW-1185">Reference proteome</keyword>
<gene>
    <name evidence="2" type="ORF">BHU72_06170</name>
</gene>
<dbReference type="AlphaFoldDB" id="A0A1E5L559"/>
<accession>A0A1E5L559</accession>
<reference evidence="2 3" key="1">
    <citation type="submission" date="2016-09" db="EMBL/GenBank/DDBJ databases">
        <title>Desulfuribacillus arsenicus sp. nov., an obligately anaerobic, dissimilatory arsenic- and antimonate-reducing bacterium isolated from anoxic sediments.</title>
        <authorList>
            <person name="Abin C.A."/>
            <person name="Hollibaugh J.T."/>
        </authorList>
    </citation>
    <scope>NUCLEOTIDE SEQUENCE [LARGE SCALE GENOMIC DNA]</scope>
    <source>
        <strain evidence="2 3">MLFW-2</strain>
    </source>
</reference>
<sequence>MNQPQDHSLTDLVEKLNEVAALNSKLDQLGRHFEGSRLEDVLQNFANPWRVMRINFLVGLSRGIGLTLGTAFFLGIFIFLLSKIVTMPVVGEYIAELLEWIDQYRTY</sequence>
<dbReference type="InterPro" id="IPR043723">
    <property type="entry name" value="DUF5665"/>
</dbReference>
<name>A0A1E5L559_9FIRM</name>
<comment type="caution">
    <text evidence="2">The sequence shown here is derived from an EMBL/GenBank/DDBJ whole genome shotgun (WGS) entry which is preliminary data.</text>
</comment>